<dbReference type="SMART" id="SM00255">
    <property type="entry name" value="TIR"/>
    <property type="match status" value="1"/>
</dbReference>
<feature type="domain" description="TIR" evidence="1">
    <location>
        <begin position="2"/>
        <end position="148"/>
    </location>
</feature>
<dbReference type="PATRIC" id="fig|999408.3.peg.2513"/>
<dbReference type="PROSITE" id="PS50104">
    <property type="entry name" value="TIR"/>
    <property type="match status" value="1"/>
</dbReference>
<evidence type="ECO:0000259" key="1">
    <source>
        <dbReference type="PROSITE" id="PS50104"/>
    </source>
</evidence>
<dbReference type="GO" id="GO:0007165">
    <property type="term" value="P:signal transduction"/>
    <property type="evidence" value="ECO:0007669"/>
    <property type="project" value="InterPro"/>
</dbReference>
<dbReference type="EMBL" id="AGYR01000026">
    <property type="protein sequence ID" value="ENZ14045.1"/>
    <property type="molecule type" value="Genomic_DNA"/>
</dbReference>
<evidence type="ECO:0000313" key="3">
    <source>
        <dbReference type="Proteomes" id="UP000013085"/>
    </source>
</evidence>
<protein>
    <recommendedName>
        <fullName evidence="1">TIR domain-containing protein</fullName>
    </recommendedName>
</protein>
<dbReference type="InterPro" id="IPR035897">
    <property type="entry name" value="Toll_tir_struct_dom_sf"/>
</dbReference>
<dbReference type="SUPFAM" id="SSF52200">
    <property type="entry name" value="Toll/Interleukin receptor TIR domain"/>
    <property type="match status" value="1"/>
</dbReference>
<dbReference type="AlphaFoldDB" id="A0A0E2HAZ3"/>
<dbReference type="HOGENOM" id="CLU_1364497_0_0_9"/>
<sequence length="199" mass="23189">MFEYDVALSFAGEDRRFVEECAEILRSLCINVFYDNYEKEVLLGKNLYSYLADIYQNRARFAVVFVSKAYKEKRWTKHELEYIAARKFQQVEEYLLPIKLDETDLNEIPSTTGYLKGDTPLNVAITVARKINPKVDIDLMLSELKYHLPDYVITVEGSNVVFDCKQEDFHGQYPLGFMMELFRQGLIEQAFILPAIVPN</sequence>
<dbReference type="Gene3D" id="3.40.50.10140">
    <property type="entry name" value="Toll/interleukin-1 receptor homology (TIR) domain"/>
    <property type="match status" value="1"/>
</dbReference>
<gene>
    <name evidence="2" type="ORF">HMPREF1090_02337</name>
</gene>
<reference evidence="2 3" key="1">
    <citation type="submission" date="2013-01" db="EMBL/GenBank/DDBJ databases">
        <title>The Genome Sequence of Clostridium clostridioforme 90A8.</title>
        <authorList>
            <consortium name="The Broad Institute Genome Sequencing Platform"/>
            <person name="Earl A."/>
            <person name="Ward D."/>
            <person name="Feldgarden M."/>
            <person name="Gevers D."/>
            <person name="Courvalin P."/>
            <person name="Lambert T."/>
            <person name="Walker B."/>
            <person name="Young S.K."/>
            <person name="Zeng Q."/>
            <person name="Gargeya S."/>
            <person name="Fitzgerald M."/>
            <person name="Haas B."/>
            <person name="Abouelleil A."/>
            <person name="Alvarado L."/>
            <person name="Arachchi H.M."/>
            <person name="Berlin A.M."/>
            <person name="Chapman S.B."/>
            <person name="Dewar J."/>
            <person name="Goldberg J."/>
            <person name="Griggs A."/>
            <person name="Gujja S."/>
            <person name="Hansen M."/>
            <person name="Howarth C."/>
            <person name="Imamovic A."/>
            <person name="Larimer J."/>
            <person name="McCowan C."/>
            <person name="Murphy C."/>
            <person name="Neiman D."/>
            <person name="Pearson M."/>
            <person name="Priest M."/>
            <person name="Roberts A."/>
            <person name="Saif S."/>
            <person name="Shea T."/>
            <person name="Sisk P."/>
            <person name="Sykes S."/>
            <person name="Wortman J."/>
            <person name="Nusbaum C."/>
            <person name="Birren B."/>
        </authorList>
    </citation>
    <scope>NUCLEOTIDE SEQUENCE [LARGE SCALE GENOMIC DNA]</scope>
    <source>
        <strain evidence="2 3">90A8</strain>
    </source>
</reference>
<evidence type="ECO:0000313" key="2">
    <source>
        <dbReference type="EMBL" id="ENZ14045.1"/>
    </source>
</evidence>
<accession>A0A0E2HAZ3</accession>
<comment type="caution">
    <text evidence="2">The sequence shown here is derived from an EMBL/GenBank/DDBJ whole genome shotgun (WGS) entry which is preliminary data.</text>
</comment>
<name>A0A0E2HAZ3_9FIRM</name>
<dbReference type="Proteomes" id="UP000013085">
    <property type="component" value="Unassembled WGS sequence"/>
</dbReference>
<dbReference type="InterPro" id="IPR000157">
    <property type="entry name" value="TIR_dom"/>
</dbReference>
<dbReference type="Pfam" id="PF13676">
    <property type="entry name" value="TIR_2"/>
    <property type="match status" value="1"/>
</dbReference>
<proteinExistence type="predicted"/>
<dbReference type="RefSeq" id="WP_002595762.1">
    <property type="nucleotide sequence ID" value="NZ_KB851020.1"/>
</dbReference>
<organism evidence="2 3">
    <name type="scientific">[Clostridium] clostridioforme 90A8</name>
    <dbReference type="NCBI Taxonomy" id="999408"/>
    <lineage>
        <taxon>Bacteria</taxon>
        <taxon>Bacillati</taxon>
        <taxon>Bacillota</taxon>
        <taxon>Clostridia</taxon>
        <taxon>Lachnospirales</taxon>
        <taxon>Lachnospiraceae</taxon>
        <taxon>Enterocloster</taxon>
    </lineage>
</organism>